<organism evidence="1 2">
    <name type="scientific">Ensifer canadensis</name>
    <dbReference type="NCBI Taxonomy" id="555315"/>
    <lineage>
        <taxon>Bacteria</taxon>
        <taxon>Pseudomonadati</taxon>
        <taxon>Pseudomonadota</taxon>
        <taxon>Alphaproteobacteria</taxon>
        <taxon>Hyphomicrobiales</taxon>
        <taxon>Rhizobiaceae</taxon>
        <taxon>Sinorhizobium/Ensifer group</taxon>
        <taxon>Ensifer</taxon>
    </lineage>
</organism>
<dbReference type="InterPro" id="IPR010296">
    <property type="entry name" value="DUF899_thioredox"/>
</dbReference>
<dbReference type="RefSeq" id="WP_025427433.1">
    <property type="nucleotide sequence ID" value="NZ_CP083370.1"/>
</dbReference>
<dbReference type="InterPro" id="IPR036249">
    <property type="entry name" value="Thioredoxin-like_sf"/>
</dbReference>
<dbReference type="SUPFAM" id="SSF52833">
    <property type="entry name" value="Thioredoxin-like"/>
    <property type="match status" value="1"/>
</dbReference>
<dbReference type="Proteomes" id="UP000744980">
    <property type="component" value="Unassembled WGS sequence"/>
</dbReference>
<keyword evidence="2" id="KW-1185">Reference proteome</keyword>
<accession>A0AAW4FMM7</accession>
<evidence type="ECO:0000313" key="1">
    <source>
        <dbReference type="EMBL" id="MBM3091975.1"/>
    </source>
</evidence>
<sequence>MQNEIVSPEAWLKARLDLLAAEKEFSRQREALTRRRMEMPWERVEKSYQFDGPNGALSLTDLFDGRSQLIVYHFMLGPDWQEGCKHCSFWADNFNGIPVHLNHRDVTFTAVSRAPLTQIEAYRKRLGWSFPWVSSFGSDFNFDYQASRTPEQLAKGEAYYNYKIQPSTVSEQVGISVFYRDDRNELFHTYSCYSRGVEMLNGAYHFLDLVPKGRDEDSLNYPMEWVRRCDQY</sequence>
<protein>
    <submittedName>
        <fullName evidence="1">DUF899 domain-containing protein</fullName>
    </submittedName>
</protein>
<comment type="caution">
    <text evidence="1">The sequence shown here is derived from an EMBL/GenBank/DDBJ whole genome shotgun (WGS) entry which is preliminary data.</text>
</comment>
<reference evidence="1 2" key="1">
    <citation type="submission" date="2020-01" db="EMBL/GenBank/DDBJ databases">
        <title>Draft genome assembly of Ensifer adhaerens T173.</title>
        <authorList>
            <person name="Craig J.E."/>
            <person name="Stinchcombe J.R."/>
        </authorList>
    </citation>
    <scope>NUCLEOTIDE SEQUENCE [LARGE SCALE GENOMIC DNA]</scope>
    <source>
        <strain evidence="1 2">T173</strain>
    </source>
</reference>
<dbReference type="EMBL" id="WXFA01000008">
    <property type="protein sequence ID" value="MBM3091975.1"/>
    <property type="molecule type" value="Genomic_DNA"/>
</dbReference>
<dbReference type="Pfam" id="PF05988">
    <property type="entry name" value="DUF899"/>
    <property type="match status" value="1"/>
</dbReference>
<dbReference type="AlphaFoldDB" id="A0AAW4FMM7"/>
<evidence type="ECO:0000313" key="2">
    <source>
        <dbReference type="Proteomes" id="UP000744980"/>
    </source>
</evidence>
<name>A0AAW4FMM7_9HYPH</name>
<proteinExistence type="predicted"/>
<gene>
    <name evidence="1" type="ORF">GFB56_14255</name>
</gene>